<sequence length="129" mass="14432">MSRDEEWATEVSHRSKPAVRPEIKHNIWQGRLWTLRHSTHICLSRYVKMQQHRGCARMRLQRGDVSQIAASIHAPATVCPSAWHDGGRERRSDCGAMERDAAGEEQRGTWLGQRGGTGEWMGGPAGGGF</sequence>
<reference evidence="2 3" key="1">
    <citation type="submission" date="2019-03" db="EMBL/GenBank/DDBJ databases">
        <title>First draft genome of Liparis tanakae, snailfish: a comprehensive survey of snailfish specific genes.</title>
        <authorList>
            <person name="Kim W."/>
            <person name="Song I."/>
            <person name="Jeong J.-H."/>
            <person name="Kim D."/>
            <person name="Kim S."/>
            <person name="Ryu S."/>
            <person name="Song J.Y."/>
            <person name="Lee S.K."/>
        </authorList>
    </citation>
    <scope>NUCLEOTIDE SEQUENCE [LARGE SCALE GENOMIC DNA]</scope>
    <source>
        <tissue evidence="2">Muscle</tissue>
    </source>
</reference>
<name>A0A4Z2I8S8_9TELE</name>
<accession>A0A4Z2I8S8</accession>
<evidence type="ECO:0000313" key="3">
    <source>
        <dbReference type="Proteomes" id="UP000314294"/>
    </source>
</evidence>
<dbReference type="AlphaFoldDB" id="A0A4Z2I8S8"/>
<evidence type="ECO:0000313" key="2">
    <source>
        <dbReference type="EMBL" id="TNN74358.1"/>
    </source>
</evidence>
<evidence type="ECO:0000256" key="1">
    <source>
        <dbReference type="SAM" id="MobiDB-lite"/>
    </source>
</evidence>
<proteinExistence type="predicted"/>
<feature type="region of interest" description="Disordered" evidence="1">
    <location>
        <begin position="83"/>
        <end position="129"/>
    </location>
</feature>
<dbReference type="EMBL" id="SRLO01000115">
    <property type="protein sequence ID" value="TNN74358.1"/>
    <property type="molecule type" value="Genomic_DNA"/>
</dbReference>
<feature type="compositionally biased region" description="Basic and acidic residues" evidence="1">
    <location>
        <begin position="85"/>
        <end position="107"/>
    </location>
</feature>
<keyword evidence="3" id="KW-1185">Reference proteome</keyword>
<protein>
    <submittedName>
        <fullName evidence="2">Uncharacterized protein</fullName>
    </submittedName>
</protein>
<feature type="compositionally biased region" description="Gly residues" evidence="1">
    <location>
        <begin position="113"/>
        <end position="129"/>
    </location>
</feature>
<gene>
    <name evidence="2" type="ORF">EYF80_015441</name>
</gene>
<organism evidence="2 3">
    <name type="scientific">Liparis tanakae</name>
    <name type="common">Tanaka's snailfish</name>
    <dbReference type="NCBI Taxonomy" id="230148"/>
    <lineage>
        <taxon>Eukaryota</taxon>
        <taxon>Metazoa</taxon>
        <taxon>Chordata</taxon>
        <taxon>Craniata</taxon>
        <taxon>Vertebrata</taxon>
        <taxon>Euteleostomi</taxon>
        <taxon>Actinopterygii</taxon>
        <taxon>Neopterygii</taxon>
        <taxon>Teleostei</taxon>
        <taxon>Neoteleostei</taxon>
        <taxon>Acanthomorphata</taxon>
        <taxon>Eupercaria</taxon>
        <taxon>Perciformes</taxon>
        <taxon>Cottioidei</taxon>
        <taxon>Cottales</taxon>
        <taxon>Liparidae</taxon>
        <taxon>Liparis</taxon>
    </lineage>
</organism>
<comment type="caution">
    <text evidence="2">The sequence shown here is derived from an EMBL/GenBank/DDBJ whole genome shotgun (WGS) entry which is preliminary data.</text>
</comment>
<dbReference type="Proteomes" id="UP000314294">
    <property type="component" value="Unassembled WGS sequence"/>
</dbReference>